<keyword evidence="1" id="KW-0732">Signal</keyword>
<gene>
    <name evidence="2" type="ORF">K444DRAFT_638553</name>
</gene>
<dbReference type="STRING" id="1095630.A0A2J6SGT9"/>
<dbReference type="Proteomes" id="UP000235371">
    <property type="component" value="Unassembled WGS sequence"/>
</dbReference>
<dbReference type="GeneID" id="36592354"/>
<evidence type="ECO:0000313" key="2">
    <source>
        <dbReference type="EMBL" id="PMD49973.1"/>
    </source>
</evidence>
<dbReference type="OrthoDB" id="5423551at2759"/>
<feature type="signal peptide" evidence="1">
    <location>
        <begin position="1"/>
        <end position="22"/>
    </location>
</feature>
<dbReference type="InParanoid" id="A0A2J6SGT9"/>
<evidence type="ECO:0008006" key="4">
    <source>
        <dbReference type="Google" id="ProtNLM"/>
    </source>
</evidence>
<evidence type="ECO:0000256" key="1">
    <source>
        <dbReference type="SAM" id="SignalP"/>
    </source>
</evidence>
<sequence length="239" mass="25119">MHFTTVLTAVLFAISHLPFSLASVIDFSPAPISLFKRDLASLCQPSAGVSNLVDSPFPCNKMQGVMQICGLSVDLDGLNPTADHLSEQQKCLCDSNGKGYDVWRYTQGCSNCLRLHGGGFLNQDEINAESSSYCSASATVPFESFRANFAYSIFSTETTQSDVLSTRTEVNLYWTDTVGKAGATPTNKATTTSNGGTTPTSTGAATAAATSSSAAQVLGYTNLLGVVVATCCTFVISLV</sequence>
<organism evidence="2 3">
    <name type="scientific">Hyaloscypha bicolor E</name>
    <dbReference type="NCBI Taxonomy" id="1095630"/>
    <lineage>
        <taxon>Eukaryota</taxon>
        <taxon>Fungi</taxon>
        <taxon>Dikarya</taxon>
        <taxon>Ascomycota</taxon>
        <taxon>Pezizomycotina</taxon>
        <taxon>Leotiomycetes</taxon>
        <taxon>Helotiales</taxon>
        <taxon>Hyaloscyphaceae</taxon>
        <taxon>Hyaloscypha</taxon>
        <taxon>Hyaloscypha bicolor</taxon>
    </lineage>
</organism>
<dbReference type="EMBL" id="KZ613919">
    <property type="protein sequence ID" value="PMD49973.1"/>
    <property type="molecule type" value="Genomic_DNA"/>
</dbReference>
<proteinExistence type="predicted"/>
<name>A0A2J6SGT9_9HELO</name>
<dbReference type="AlphaFoldDB" id="A0A2J6SGT9"/>
<accession>A0A2J6SGT9</accession>
<dbReference type="RefSeq" id="XP_024726877.1">
    <property type="nucleotide sequence ID" value="XM_024884277.1"/>
</dbReference>
<evidence type="ECO:0000313" key="3">
    <source>
        <dbReference type="Proteomes" id="UP000235371"/>
    </source>
</evidence>
<keyword evidence="3" id="KW-1185">Reference proteome</keyword>
<reference evidence="2 3" key="1">
    <citation type="submission" date="2016-04" db="EMBL/GenBank/DDBJ databases">
        <title>A degradative enzymes factory behind the ericoid mycorrhizal symbiosis.</title>
        <authorList>
            <consortium name="DOE Joint Genome Institute"/>
            <person name="Martino E."/>
            <person name="Morin E."/>
            <person name="Grelet G."/>
            <person name="Kuo A."/>
            <person name="Kohler A."/>
            <person name="Daghino S."/>
            <person name="Barry K."/>
            <person name="Choi C."/>
            <person name="Cichocki N."/>
            <person name="Clum A."/>
            <person name="Copeland A."/>
            <person name="Hainaut M."/>
            <person name="Haridas S."/>
            <person name="Labutti K."/>
            <person name="Lindquist E."/>
            <person name="Lipzen A."/>
            <person name="Khouja H.-R."/>
            <person name="Murat C."/>
            <person name="Ohm R."/>
            <person name="Olson A."/>
            <person name="Spatafora J."/>
            <person name="Veneault-Fourrey C."/>
            <person name="Henrissat B."/>
            <person name="Grigoriev I."/>
            <person name="Martin F."/>
            <person name="Perotto S."/>
        </authorList>
    </citation>
    <scope>NUCLEOTIDE SEQUENCE [LARGE SCALE GENOMIC DNA]</scope>
    <source>
        <strain evidence="2 3">E</strain>
    </source>
</reference>
<feature type="chain" id="PRO_5014468641" description="Collagen-like protein Mcl1" evidence="1">
    <location>
        <begin position="23"/>
        <end position="239"/>
    </location>
</feature>
<protein>
    <recommendedName>
        <fullName evidence="4">Collagen-like protein Mcl1</fullName>
    </recommendedName>
</protein>